<dbReference type="AlphaFoldDB" id="A0A1H6XKW1"/>
<dbReference type="Proteomes" id="UP000183315">
    <property type="component" value="Unassembled WGS sequence"/>
</dbReference>
<sequence length="36" mass="3690">MFSADGEVLDSARPVLEGFLAAAIAHVEKHAPVAVA</sequence>
<organism evidence="1 2">
    <name type="scientific">Demequina mangrovi</name>
    <dbReference type="NCBI Taxonomy" id="1043493"/>
    <lineage>
        <taxon>Bacteria</taxon>
        <taxon>Bacillati</taxon>
        <taxon>Actinomycetota</taxon>
        <taxon>Actinomycetes</taxon>
        <taxon>Micrococcales</taxon>
        <taxon>Demequinaceae</taxon>
        <taxon>Demequina</taxon>
    </lineage>
</organism>
<protein>
    <submittedName>
        <fullName evidence="1">Uncharacterized protein</fullName>
    </submittedName>
</protein>
<evidence type="ECO:0000313" key="1">
    <source>
        <dbReference type="EMBL" id="SEJ25205.1"/>
    </source>
</evidence>
<proteinExistence type="predicted"/>
<dbReference type="EMBL" id="FNZI01000002">
    <property type="protein sequence ID" value="SEJ25205.1"/>
    <property type="molecule type" value="Genomic_DNA"/>
</dbReference>
<name>A0A1H6XKW1_9MICO</name>
<dbReference type="STRING" id="1043493.SAMN05421637_1330"/>
<keyword evidence="2" id="KW-1185">Reference proteome</keyword>
<reference evidence="2" key="1">
    <citation type="submission" date="2016-10" db="EMBL/GenBank/DDBJ databases">
        <authorList>
            <person name="Varghese N."/>
        </authorList>
    </citation>
    <scope>NUCLEOTIDE SEQUENCE [LARGE SCALE GENOMIC DNA]</scope>
    <source>
        <strain evidence="2">DSM 24868</strain>
    </source>
</reference>
<gene>
    <name evidence="1" type="ORF">SAMN05421637_1330</name>
</gene>
<accession>A0A1H6XKW1</accession>
<evidence type="ECO:0000313" key="2">
    <source>
        <dbReference type="Proteomes" id="UP000183315"/>
    </source>
</evidence>